<feature type="non-terminal residue" evidence="1">
    <location>
        <position position="148"/>
    </location>
</feature>
<sequence>VKVYSGLPYVNPEVLDENLYTTTSDIYSFGIHNNVGNLVWDNYIYVHRSSEVNLQLQICNDLQPSVNKEAPQFYVNLMKECWDKDPKNTISRKTLIIPECVSGNFAGGVPYNRFKPWQYNENILLELNESEAVIENIEESYENMFRGG</sequence>
<protein>
    <submittedName>
        <fullName evidence="1">5950_t:CDS:1</fullName>
    </submittedName>
</protein>
<comment type="caution">
    <text evidence="1">The sequence shown here is derived from an EMBL/GenBank/DDBJ whole genome shotgun (WGS) entry which is preliminary data.</text>
</comment>
<keyword evidence="2" id="KW-1185">Reference proteome</keyword>
<feature type="non-terminal residue" evidence="1">
    <location>
        <position position="1"/>
    </location>
</feature>
<accession>A0ACA9Q0U8</accession>
<organism evidence="1 2">
    <name type="scientific">Cetraspora pellucida</name>
    <dbReference type="NCBI Taxonomy" id="1433469"/>
    <lineage>
        <taxon>Eukaryota</taxon>
        <taxon>Fungi</taxon>
        <taxon>Fungi incertae sedis</taxon>
        <taxon>Mucoromycota</taxon>
        <taxon>Glomeromycotina</taxon>
        <taxon>Glomeromycetes</taxon>
        <taxon>Diversisporales</taxon>
        <taxon>Gigasporaceae</taxon>
        <taxon>Cetraspora</taxon>
    </lineage>
</organism>
<reference evidence="1" key="1">
    <citation type="submission" date="2021-06" db="EMBL/GenBank/DDBJ databases">
        <authorList>
            <person name="Kallberg Y."/>
            <person name="Tangrot J."/>
            <person name="Rosling A."/>
        </authorList>
    </citation>
    <scope>NUCLEOTIDE SEQUENCE</scope>
    <source>
        <strain evidence="1">28 12/20/2015</strain>
    </source>
</reference>
<evidence type="ECO:0000313" key="1">
    <source>
        <dbReference type="EMBL" id="CAG8733099.1"/>
    </source>
</evidence>
<gene>
    <name evidence="1" type="ORF">SPELUC_LOCUS13253</name>
</gene>
<proteinExistence type="predicted"/>
<dbReference type="EMBL" id="CAJVPW010034253">
    <property type="protein sequence ID" value="CAG8733099.1"/>
    <property type="molecule type" value="Genomic_DNA"/>
</dbReference>
<name>A0ACA9Q0U8_9GLOM</name>
<evidence type="ECO:0000313" key="2">
    <source>
        <dbReference type="Proteomes" id="UP000789366"/>
    </source>
</evidence>
<dbReference type="Proteomes" id="UP000789366">
    <property type="component" value="Unassembled WGS sequence"/>
</dbReference>